<dbReference type="InterPro" id="IPR001496">
    <property type="entry name" value="SOCS_box"/>
</dbReference>
<dbReference type="SUPFAM" id="SSF158235">
    <property type="entry name" value="SOCS box-like"/>
    <property type="match status" value="1"/>
</dbReference>
<dbReference type="PROSITE" id="PS50225">
    <property type="entry name" value="SOCS"/>
    <property type="match status" value="1"/>
</dbReference>
<evidence type="ECO:0000313" key="9">
    <source>
        <dbReference type="Proteomes" id="UP000694941"/>
    </source>
</evidence>
<feature type="domain" description="SH2" evidence="7">
    <location>
        <begin position="387"/>
        <end position="494"/>
    </location>
</feature>
<dbReference type="InterPro" id="IPR036860">
    <property type="entry name" value="SH2_dom_sf"/>
</dbReference>
<keyword evidence="1" id="KW-0341">Growth regulation</keyword>
<name>A0ABM1S7U5_LIMPO</name>
<dbReference type="InterPro" id="IPR000980">
    <property type="entry name" value="SH2"/>
</dbReference>
<dbReference type="Proteomes" id="UP000694941">
    <property type="component" value="Unplaced"/>
</dbReference>
<accession>A0ABM1S7U5</accession>
<dbReference type="InterPro" id="IPR035865">
    <property type="entry name" value="SOCS6_SH2"/>
</dbReference>
<evidence type="ECO:0000313" key="10">
    <source>
        <dbReference type="RefSeq" id="XP_022239700.1"/>
    </source>
</evidence>
<dbReference type="SMART" id="SM00253">
    <property type="entry name" value="SOCS"/>
    <property type="match status" value="1"/>
</dbReference>
<dbReference type="SMART" id="SM00969">
    <property type="entry name" value="SOCS_box"/>
    <property type="match status" value="1"/>
</dbReference>
<dbReference type="CDD" id="cd10387">
    <property type="entry name" value="SH2_SOCS6"/>
    <property type="match status" value="1"/>
</dbReference>
<proteinExistence type="predicted"/>
<evidence type="ECO:0000259" key="8">
    <source>
        <dbReference type="PROSITE" id="PS50225"/>
    </source>
</evidence>
<dbReference type="RefSeq" id="XP_022239700.1">
    <property type="nucleotide sequence ID" value="XM_022383992.1"/>
</dbReference>
<keyword evidence="2" id="KW-0734">Signal transduction inhibitor</keyword>
<dbReference type="PROSITE" id="PS50001">
    <property type="entry name" value="SH2"/>
    <property type="match status" value="1"/>
</dbReference>
<dbReference type="InterPro" id="IPR037345">
    <property type="entry name" value="SOCS6_SOCS"/>
</dbReference>
<feature type="compositionally biased region" description="Polar residues" evidence="6">
    <location>
        <begin position="173"/>
        <end position="183"/>
    </location>
</feature>
<evidence type="ECO:0000256" key="5">
    <source>
        <dbReference type="PROSITE-ProRule" id="PRU00191"/>
    </source>
</evidence>
<keyword evidence="3" id="KW-0833">Ubl conjugation pathway</keyword>
<organism evidence="9 10">
    <name type="scientific">Limulus polyphemus</name>
    <name type="common">Atlantic horseshoe crab</name>
    <dbReference type="NCBI Taxonomy" id="6850"/>
    <lineage>
        <taxon>Eukaryota</taxon>
        <taxon>Metazoa</taxon>
        <taxon>Ecdysozoa</taxon>
        <taxon>Arthropoda</taxon>
        <taxon>Chelicerata</taxon>
        <taxon>Merostomata</taxon>
        <taxon>Xiphosura</taxon>
        <taxon>Limulidae</taxon>
        <taxon>Limulus</taxon>
    </lineage>
</organism>
<feature type="compositionally biased region" description="Basic residues" evidence="6">
    <location>
        <begin position="87"/>
        <end position="99"/>
    </location>
</feature>
<gene>
    <name evidence="10" type="primary">LOC106457913</name>
</gene>
<dbReference type="PANTHER" id="PTHR10155:SF32">
    <property type="entry name" value="LP02169P"/>
    <property type="match status" value="1"/>
</dbReference>
<evidence type="ECO:0000256" key="1">
    <source>
        <dbReference type="ARBA" id="ARBA00022604"/>
    </source>
</evidence>
<evidence type="ECO:0000256" key="3">
    <source>
        <dbReference type="ARBA" id="ARBA00022786"/>
    </source>
</evidence>
<keyword evidence="4 5" id="KW-0727">SH2 domain</keyword>
<feature type="region of interest" description="Disordered" evidence="6">
    <location>
        <begin position="1"/>
        <end position="33"/>
    </location>
</feature>
<keyword evidence="9" id="KW-1185">Reference proteome</keyword>
<evidence type="ECO:0000256" key="4">
    <source>
        <dbReference type="ARBA" id="ARBA00022999"/>
    </source>
</evidence>
<dbReference type="InterPro" id="IPR036036">
    <property type="entry name" value="SOCS_box-like_dom_sf"/>
</dbReference>
<dbReference type="SUPFAM" id="SSF55550">
    <property type="entry name" value="SH2 domain"/>
    <property type="match status" value="1"/>
</dbReference>
<dbReference type="Gene3D" id="3.30.505.10">
    <property type="entry name" value="SH2 domain"/>
    <property type="match status" value="1"/>
</dbReference>
<evidence type="ECO:0000256" key="2">
    <source>
        <dbReference type="ARBA" id="ARBA00022700"/>
    </source>
</evidence>
<dbReference type="Gene3D" id="1.10.750.20">
    <property type="entry name" value="SOCS box"/>
    <property type="match status" value="1"/>
</dbReference>
<feature type="region of interest" description="Disordered" evidence="6">
    <location>
        <begin position="87"/>
        <end position="119"/>
    </location>
</feature>
<dbReference type="PANTHER" id="PTHR10155">
    <property type="entry name" value="PHOSPHATIDYLINOSITOL 3-KINASE REGULATORY SUBUNIT"/>
    <property type="match status" value="1"/>
</dbReference>
<sequence>MMKRVSFGHLKATFSRPPKHQGGCLHANGDTLDNKDAEKRTSFEVDREQQASCTLPKCSSENCLSINRKKGNKNILTALRCKWRKTRTRKKRHENRHTHSLLCDSRTNTHNHTSHSETPEIGLEVVSFKTQKLWSKQSKSVTRSAVCPMPSPIRCVRRESSSVHEYENEEGSDQTTSAPGTNKASTQVGIGLKCSEPEEDIEVTVEGLCTHCTSCSYERGSETVLKFCDTGSSVTFCCKKLITDDLSRNVKRKMYNSYSTNRNSAILEKCVSEDVTDKSVPDSKLYSSPNTSSHSVQENIKSLGNTTGAEEQDLKCNTLVQRSENEWNISKSLEIPPNISSLALDVPSSSSDFQSKLTTFNACADVPDSSKTVSITEELFKLSKCGWYWGPITRSEAEEKLSDQSDGAFLVRDSSDDRYLLSLSFRSYGRTLHTRIEHCNGLFSFYAQPEPEGHSSIVDLIEQSMNYSQSGVFCYSRSRYHGSPSFPVRLTKPVSRFTQVRTLQYLCRFVIRQYTRFDHIQHLPLPACIKGYLEEGHY</sequence>
<dbReference type="GeneID" id="106457913"/>
<evidence type="ECO:0000256" key="6">
    <source>
        <dbReference type="SAM" id="MobiDB-lite"/>
    </source>
</evidence>
<evidence type="ECO:0000259" key="7">
    <source>
        <dbReference type="PROSITE" id="PS50001"/>
    </source>
</evidence>
<dbReference type="Pfam" id="PF07525">
    <property type="entry name" value="SOCS_box"/>
    <property type="match status" value="1"/>
</dbReference>
<protein>
    <submittedName>
        <fullName evidence="10">Uncharacterized protein LOC106457913</fullName>
    </submittedName>
</protein>
<feature type="domain" description="SOCS box" evidence="8">
    <location>
        <begin position="489"/>
        <end position="538"/>
    </location>
</feature>
<dbReference type="Pfam" id="PF00017">
    <property type="entry name" value="SH2"/>
    <property type="match status" value="1"/>
</dbReference>
<dbReference type="CDD" id="cd03740">
    <property type="entry name" value="SOCS_SOCS6"/>
    <property type="match status" value="1"/>
</dbReference>
<dbReference type="SMART" id="SM00252">
    <property type="entry name" value="SH2"/>
    <property type="match status" value="1"/>
</dbReference>
<feature type="region of interest" description="Disordered" evidence="6">
    <location>
        <begin position="158"/>
        <end position="183"/>
    </location>
</feature>
<reference evidence="10" key="1">
    <citation type="submission" date="2025-08" db="UniProtKB">
        <authorList>
            <consortium name="RefSeq"/>
        </authorList>
    </citation>
    <scope>IDENTIFICATION</scope>
    <source>
        <tissue evidence="10">Muscle</tissue>
    </source>
</reference>